<dbReference type="RefSeq" id="WP_109969916.1">
    <property type="nucleotide sequence ID" value="NZ_CP176093.1"/>
</dbReference>
<reference evidence="10 11" key="1">
    <citation type="submission" date="2018-05" db="EMBL/GenBank/DDBJ databases">
        <title>Draft genome of Methanospirillum lacunae Ki8-1.</title>
        <authorList>
            <person name="Dueholm M.S."/>
            <person name="Nielsen P.H."/>
            <person name="Bakmann L.F."/>
            <person name="Otzen D.E."/>
        </authorList>
    </citation>
    <scope>NUCLEOTIDE SEQUENCE [LARGE SCALE GENOMIC DNA]</scope>
    <source>
        <strain evidence="10 11">Ki8-1</strain>
    </source>
</reference>
<dbReference type="Proteomes" id="UP000245657">
    <property type="component" value="Unassembled WGS sequence"/>
</dbReference>
<keyword evidence="11" id="KW-1185">Reference proteome</keyword>
<evidence type="ECO:0000256" key="2">
    <source>
        <dbReference type="ARBA" id="ARBA00022793"/>
    </source>
</evidence>
<dbReference type="AlphaFoldDB" id="A0A2V2MPL3"/>
<feature type="binding site" evidence="5 7">
    <location>
        <position position="191"/>
    </location>
    <ligand>
        <name>substrate</name>
    </ligand>
</feature>
<feature type="active site" description="For OMPdecase activity" evidence="6">
    <location>
        <position position="60"/>
    </location>
</feature>
<organism evidence="10 11">
    <name type="scientific">Methanospirillum lacunae</name>
    <dbReference type="NCBI Taxonomy" id="668570"/>
    <lineage>
        <taxon>Archaea</taxon>
        <taxon>Methanobacteriati</taxon>
        <taxon>Methanobacteriota</taxon>
        <taxon>Stenosarchaea group</taxon>
        <taxon>Methanomicrobia</taxon>
        <taxon>Methanomicrobiales</taxon>
        <taxon>Methanospirillaceae</taxon>
        <taxon>Methanospirillum</taxon>
    </lineage>
</organism>
<feature type="active site" description="Proton donor" evidence="5">
    <location>
        <position position="60"/>
    </location>
</feature>
<proteinExistence type="inferred from homology"/>
<evidence type="ECO:0000256" key="3">
    <source>
        <dbReference type="ARBA" id="ARBA00022975"/>
    </source>
</evidence>
<comment type="caution">
    <text evidence="10">The sequence shown here is derived from an EMBL/GenBank/DDBJ whole genome shotgun (WGS) entry which is preliminary data.</text>
</comment>
<dbReference type="GO" id="GO:0006207">
    <property type="term" value="P:'de novo' pyrimidine nucleobase biosynthetic process"/>
    <property type="evidence" value="ECO:0007669"/>
    <property type="project" value="InterPro"/>
</dbReference>
<dbReference type="EMBL" id="QGMY01000016">
    <property type="protein sequence ID" value="PWR70154.1"/>
    <property type="molecule type" value="Genomic_DNA"/>
</dbReference>
<evidence type="ECO:0000256" key="8">
    <source>
        <dbReference type="RuleBase" id="RU000512"/>
    </source>
</evidence>
<evidence type="ECO:0000256" key="6">
    <source>
        <dbReference type="PIRSR" id="PIRSR614732-1"/>
    </source>
</evidence>
<dbReference type="SUPFAM" id="SSF51366">
    <property type="entry name" value="Ribulose-phoshate binding barrel"/>
    <property type="match status" value="1"/>
</dbReference>
<keyword evidence="3 5" id="KW-0665">Pyrimidine biosynthesis</keyword>
<dbReference type="NCBIfam" id="TIGR01740">
    <property type="entry name" value="pyrF"/>
    <property type="match status" value="1"/>
</dbReference>
<dbReference type="PROSITE" id="PS00156">
    <property type="entry name" value="OMPDECASE"/>
    <property type="match status" value="1"/>
</dbReference>
<feature type="binding site" evidence="5 7">
    <location>
        <position position="9"/>
    </location>
    <ligand>
        <name>substrate</name>
    </ligand>
</feature>
<evidence type="ECO:0000313" key="11">
    <source>
        <dbReference type="Proteomes" id="UP000245657"/>
    </source>
</evidence>
<keyword evidence="2 5" id="KW-0210">Decarboxylase</keyword>
<dbReference type="NCBIfam" id="NF010386">
    <property type="entry name" value="PRK13813.1"/>
    <property type="match status" value="1"/>
</dbReference>
<dbReference type="GO" id="GO:0005829">
    <property type="term" value="C:cytosol"/>
    <property type="evidence" value="ECO:0007669"/>
    <property type="project" value="TreeGrafter"/>
</dbReference>
<evidence type="ECO:0000256" key="1">
    <source>
        <dbReference type="ARBA" id="ARBA00004861"/>
    </source>
</evidence>
<dbReference type="InterPro" id="IPR014732">
    <property type="entry name" value="OMPdecase"/>
</dbReference>
<dbReference type="Pfam" id="PF00215">
    <property type="entry name" value="OMPdecase"/>
    <property type="match status" value="1"/>
</dbReference>
<dbReference type="Gene3D" id="3.20.20.70">
    <property type="entry name" value="Aldolase class I"/>
    <property type="match status" value="1"/>
</dbReference>
<comment type="catalytic activity">
    <reaction evidence="5 8">
        <text>orotidine 5'-phosphate + H(+) = UMP + CO2</text>
        <dbReference type="Rhea" id="RHEA:11596"/>
        <dbReference type="ChEBI" id="CHEBI:15378"/>
        <dbReference type="ChEBI" id="CHEBI:16526"/>
        <dbReference type="ChEBI" id="CHEBI:57538"/>
        <dbReference type="ChEBI" id="CHEBI:57865"/>
        <dbReference type="EC" id="4.1.1.23"/>
    </reaction>
</comment>
<feature type="active site" description="For OMPdecase activity" evidence="6">
    <location>
        <position position="63"/>
    </location>
</feature>
<dbReference type="GeneID" id="97548314"/>
<comment type="pathway">
    <text evidence="1 5 8">Pyrimidine metabolism; UMP biosynthesis via de novo pathway; UMP from orotate: step 2/2.</text>
</comment>
<evidence type="ECO:0000256" key="5">
    <source>
        <dbReference type="HAMAP-Rule" id="MF_01200"/>
    </source>
</evidence>
<feature type="active site" description="For OMPdecase activity" evidence="6">
    <location>
        <position position="58"/>
    </location>
</feature>
<dbReference type="InterPro" id="IPR011060">
    <property type="entry name" value="RibuloseP-bd_barrel"/>
</dbReference>
<feature type="binding site" evidence="5 7">
    <location>
        <position position="31"/>
    </location>
    <ligand>
        <name>substrate</name>
    </ligand>
</feature>
<feature type="binding site" evidence="5 7">
    <location>
        <position position="115"/>
    </location>
    <ligand>
        <name>substrate</name>
    </ligand>
</feature>
<dbReference type="PANTHER" id="PTHR32119:SF2">
    <property type="entry name" value="OROTIDINE 5'-PHOSPHATE DECARBOXYLASE"/>
    <property type="match status" value="1"/>
</dbReference>
<dbReference type="CDD" id="cd04725">
    <property type="entry name" value="OMP_decarboxylase_like"/>
    <property type="match status" value="1"/>
</dbReference>
<evidence type="ECO:0000256" key="4">
    <source>
        <dbReference type="ARBA" id="ARBA00023239"/>
    </source>
</evidence>
<feature type="binding site" evidence="5">
    <location>
        <begin position="58"/>
        <end position="67"/>
    </location>
    <ligand>
        <name>substrate</name>
    </ligand>
</feature>
<protein>
    <recommendedName>
        <fullName evidence="5">Orotidine 5'-phosphate decarboxylase</fullName>
        <ecNumber evidence="5">4.1.1.23</ecNumber>
    </recommendedName>
    <alternativeName>
        <fullName evidence="5">OMP decarboxylase</fullName>
        <shortName evidence="5">OMPDCase</shortName>
        <shortName evidence="5">OMPdecase</shortName>
    </alternativeName>
</protein>
<comment type="function">
    <text evidence="5">Catalyzes the decarboxylation of orotidine 5'-monophosphate (OMP) to uridine 5'-monophosphate (UMP).</text>
</comment>
<keyword evidence="4 5" id="KW-0456">Lyase</keyword>
<comment type="similarity">
    <text evidence="5">Belongs to the OMP decarboxylase family. Type 1 subfamily.</text>
</comment>
<dbReference type="SMART" id="SM00934">
    <property type="entry name" value="OMPdecase"/>
    <property type="match status" value="1"/>
</dbReference>
<dbReference type="OrthoDB" id="94124at2157"/>
<gene>
    <name evidence="5 10" type="primary">pyrF</name>
    <name evidence="10" type="ORF">DK846_15565</name>
</gene>
<dbReference type="InterPro" id="IPR018089">
    <property type="entry name" value="OMPdecase_AS"/>
</dbReference>
<feature type="domain" description="Orotidine 5'-phosphate decarboxylase" evidence="9">
    <location>
        <begin position="3"/>
        <end position="206"/>
    </location>
</feature>
<dbReference type="UniPathway" id="UPA00070">
    <property type="reaction ID" value="UER00120"/>
</dbReference>
<dbReference type="GO" id="GO:0004590">
    <property type="term" value="F:orotidine-5'-phosphate decarboxylase activity"/>
    <property type="evidence" value="ECO:0007669"/>
    <property type="project" value="UniProtKB-UniRule"/>
</dbReference>
<dbReference type="InterPro" id="IPR001754">
    <property type="entry name" value="OMPdeCOase_dom"/>
</dbReference>
<evidence type="ECO:0000313" key="10">
    <source>
        <dbReference type="EMBL" id="PWR70154.1"/>
    </source>
</evidence>
<evidence type="ECO:0000259" key="9">
    <source>
        <dbReference type="SMART" id="SM00934"/>
    </source>
</evidence>
<accession>A0A2V2MPL3</accession>
<dbReference type="GO" id="GO:0044205">
    <property type="term" value="P:'de novo' UMP biosynthetic process"/>
    <property type="evidence" value="ECO:0007669"/>
    <property type="project" value="UniProtKB-UniRule"/>
</dbReference>
<name>A0A2V2MPL3_9EURY</name>
<dbReference type="InterPro" id="IPR047595">
    <property type="entry name" value="OMPdecase_arc"/>
</dbReference>
<dbReference type="HAMAP" id="MF_01200_A">
    <property type="entry name" value="OMPdecase_type1_A"/>
    <property type="match status" value="1"/>
</dbReference>
<evidence type="ECO:0000256" key="7">
    <source>
        <dbReference type="PIRSR" id="PIRSR614732-2"/>
    </source>
</evidence>
<feature type="binding site" evidence="5 7">
    <location>
        <position position="190"/>
    </location>
    <ligand>
        <name>substrate</name>
    </ligand>
</feature>
<dbReference type="EC" id="4.1.1.23" evidence="5"/>
<feature type="binding site" evidence="5">
    <location>
        <begin position="168"/>
        <end position="178"/>
    </location>
    <ligand>
        <name>substrate</name>
    </ligand>
</feature>
<comment type="subunit">
    <text evidence="5">Homodimer.</text>
</comment>
<sequence length="214" mass="22259">MTDLILALDPTTRTDAMRIASAAAPHIDAIKIGYPLILAEGLGIAKELKAFGLPLIADFKVADIPNTNQLIAQQVFEAGFSGIICHGFPGSDSVKACVNVAHDNGGECYVVAEMSHPGGAEFFQSGTAERIARVVIETGADGIIAPATRPERTRILREIIGTRKILSPGVGAQGGDPDAIAGLVDGIIVGRAIYESNDPGAAAARYASLRGKRT</sequence>
<dbReference type="InterPro" id="IPR013785">
    <property type="entry name" value="Aldolase_TIM"/>
</dbReference>
<dbReference type="PANTHER" id="PTHR32119">
    <property type="entry name" value="OROTIDINE 5'-PHOSPHATE DECARBOXYLASE"/>
    <property type="match status" value="1"/>
</dbReference>